<evidence type="ECO:0000256" key="3">
    <source>
        <dbReference type="ARBA" id="ARBA00022679"/>
    </source>
</evidence>
<evidence type="ECO:0000256" key="2">
    <source>
        <dbReference type="ARBA" id="ARBA00012251"/>
    </source>
</evidence>
<feature type="transmembrane region" description="Helical" evidence="9">
    <location>
        <begin position="38"/>
        <end position="63"/>
    </location>
</feature>
<keyword evidence="4" id="KW-0479">Metal-binding</keyword>
<comment type="caution">
    <text evidence="11">The sequence shown here is derived from an EMBL/GenBank/DDBJ whole genome shotgun (WGS) entry which is preliminary data.</text>
</comment>
<feature type="transmembrane region" description="Helical" evidence="9">
    <location>
        <begin position="281"/>
        <end position="303"/>
    </location>
</feature>
<dbReference type="Gene3D" id="1.20.120.1750">
    <property type="match status" value="1"/>
</dbReference>
<evidence type="ECO:0000256" key="1">
    <source>
        <dbReference type="ARBA" id="ARBA00001798"/>
    </source>
</evidence>
<dbReference type="PANTHER" id="PTHR11685">
    <property type="entry name" value="RBR FAMILY RING FINGER AND IBR DOMAIN-CONTAINING"/>
    <property type="match status" value="1"/>
</dbReference>
<dbReference type="Proteomes" id="UP000663881">
    <property type="component" value="Unassembled WGS sequence"/>
</dbReference>
<dbReference type="SUPFAM" id="SSF57850">
    <property type="entry name" value="RING/U-box"/>
    <property type="match status" value="3"/>
</dbReference>
<comment type="catalytic activity">
    <reaction evidence="1">
        <text>[E2 ubiquitin-conjugating enzyme]-S-ubiquitinyl-L-cysteine + [acceptor protein]-L-lysine = [E2 ubiquitin-conjugating enzyme]-L-cysteine + [acceptor protein]-N(6)-ubiquitinyl-L-lysine.</text>
        <dbReference type="EC" id="2.3.2.31"/>
    </reaction>
</comment>
<dbReference type="GO" id="GO:0016567">
    <property type="term" value="P:protein ubiquitination"/>
    <property type="evidence" value="ECO:0007669"/>
    <property type="project" value="InterPro"/>
</dbReference>
<evidence type="ECO:0000313" key="12">
    <source>
        <dbReference type="EMBL" id="CAF3875732.1"/>
    </source>
</evidence>
<evidence type="ECO:0000256" key="5">
    <source>
        <dbReference type="ARBA" id="ARBA00022737"/>
    </source>
</evidence>
<gene>
    <name evidence="12" type="ORF">OKA104_LOCUS22858</name>
    <name evidence="11" type="ORF">VCS650_LOCUS16498</name>
</gene>
<evidence type="ECO:0000259" key="10">
    <source>
        <dbReference type="PROSITE" id="PS51873"/>
    </source>
</evidence>
<proteinExistence type="predicted"/>
<dbReference type="Gene3D" id="3.30.40.10">
    <property type="entry name" value="Zinc/RING finger domain, C3HC4 (zinc finger)"/>
    <property type="match status" value="1"/>
</dbReference>
<accession>A0A814J6T6</accession>
<keyword evidence="6" id="KW-0863">Zinc-finger</keyword>
<dbReference type="GO" id="GO:0008270">
    <property type="term" value="F:zinc ion binding"/>
    <property type="evidence" value="ECO:0007669"/>
    <property type="project" value="UniProtKB-KW"/>
</dbReference>
<dbReference type="GO" id="GO:0061630">
    <property type="term" value="F:ubiquitin protein ligase activity"/>
    <property type="evidence" value="ECO:0007669"/>
    <property type="project" value="UniProtKB-EC"/>
</dbReference>
<dbReference type="InterPro" id="IPR031127">
    <property type="entry name" value="E3_UB_ligase_RBR"/>
</dbReference>
<dbReference type="InterPro" id="IPR044066">
    <property type="entry name" value="TRIAD_supradom"/>
</dbReference>
<evidence type="ECO:0000313" key="11">
    <source>
        <dbReference type="EMBL" id="CAF1034152.1"/>
    </source>
</evidence>
<dbReference type="InterPro" id="IPR017907">
    <property type="entry name" value="Znf_RING_CS"/>
</dbReference>
<dbReference type="Pfam" id="PF22191">
    <property type="entry name" value="IBR_1"/>
    <property type="match status" value="1"/>
</dbReference>
<dbReference type="InterPro" id="IPR013083">
    <property type="entry name" value="Znf_RING/FYVE/PHD"/>
</dbReference>
<keyword evidence="5" id="KW-0677">Repeat</keyword>
<feature type="domain" description="RING-type" evidence="10">
    <location>
        <begin position="357"/>
        <end position="575"/>
    </location>
</feature>
<keyword evidence="9" id="KW-0812">Transmembrane</keyword>
<keyword evidence="7" id="KW-0833">Ubl conjugation pathway</keyword>
<dbReference type="CDD" id="cd20335">
    <property type="entry name" value="BRcat_RBR"/>
    <property type="match status" value="1"/>
</dbReference>
<feature type="transmembrane region" description="Helical" evidence="9">
    <location>
        <begin position="237"/>
        <end position="261"/>
    </location>
</feature>
<organism evidence="11 13">
    <name type="scientific">Adineta steineri</name>
    <dbReference type="NCBI Taxonomy" id="433720"/>
    <lineage>
        <taxon>Eukaryota</taxon>
        <taxon>Metazoa</taxon>
        <taxon>Spiralia</taxon>
        <taxon>Gnathifera</taxon>
        <taxon>Rotifera</taxon>
        <taxon>Eurotatoria</taxon>
        <taxon>Bdelloidea</taxon>
        <taxon>Adinetida</taxon>
        <taxon>Adinetidae</taxon>
        <taxon>Adineta</taxon>
    </lineage>
</organism>
<feature type="transmembrane region" description="Helical" evidence="9">
    <location>
        <begin position="181"/>
        <end position="203"/>
    </location>
</feature>
<evidence type="ECO:0000256" key="7">
    <source>
        <dbReference type="ARBA" id="ARBA00022786"/>
    </source>
</evidence>
<keyword evidence="9" id="KW-0472">Membrane</keyword>
<protein>
    <recommendedName>
        <fullName evidence="2">RBR-type E3 ubiquitin transferase</fullName>
        <ecNumber evidence="2">2.3.2.31</ecNumber>
    </recommendedName>
</protein>
<sequence length="586" mass="69581">MVIKRVIIIVFLILSLFSTIIFEFILNTHPKIILLECIQSPLTLVNIVLIVSILLVLFSVLLIKVNDHGVFIIYMTFLKFFELILPLIDLMHLLYIYHYKTCHTYEENFITTNLKSTKIIYLSLIFAWIRLIINMDFVRRRCNCKRKRQVLVIFDLFLFILISISLIRYSSEYIFRTGQKIILGILIFQLNDLFYNELFWINLMKWNKRIRQQFQFISFGKFLNWIILKFTNTIEHFLLKIIHLILIIRWIIGAFIVYLFLFSIFRSKSIAGDVNISYNAGIFTFLKVNTCIMISSIIFYIIIHWDTLQSRRTLNQYGVLRFCIGIDFLPGIEATERSLHSTRTASVNFRSSAFPFEQQTCLICYDDQDLNNYTYSFANSCQHPVRSICKSCLFNHVQKTFQVTFTDDIYCPEPDCHVKLDYDIIRNIFLSNGDRNLIDRYDRYILNRQLEQMDDFIWCSNPSCNVGQVNEDGAMNNIVTCFNCHQKTCFTHKVKWHEGLTCEEYDKNVDLNDESSRRWIVENSKKCPNCPYQIEKSDGCDHIKCIKCHHEFCWSCLADFQPIRQDGNHRHNRNCKHYAPYDEEYI</sequence>
<dbReference type="InterPro" id="IPR002867">
    <property type="entry name" value="IBR_dom"/>
</dbReference>
<dbReference type="OrthoDB" id="1431934at2759"/>
<evidence type="ECO:0000256" key="4">
    <source>
        <dbReference type="ARBA" id="ARBA00022723"/>
    </source>
</evidence>
<feature type="transmembrane region" description="Helical" evidence="9">
    <location>
        <begin position="7"/>
        <end position="26"/>
    </location>
</feature>
<evidence type="ECO:0000256" key="6">
    <source>
        <dbReference type="ARBA" id="ARBA00022771"/>
    </source>
</evidence>
<reference evidence="11" key="1">
    <citation type="submission" date="2021-02" db="EMBL/GenBank/DDBJ databases">
        <authorList>
            <person name="Nowell W R."/>
        </authorList>
    </citation>
    <scope>NUCLEOTIDE SEQUENCE</scope>
</reference>
<dbReference type="EMBL" id="CAJNON010000148">
    <property type="protein sequence ID" value="CAF1034152.1"/>
    <property type="molecule type" value="Genomic_DNA"/>
</dbReference>
<dbReference type="EMBL" id="CAJOAY010001698">
    <property type="protein sequence ID" value="CAF3875732.1"/>
    <property type="molecule type" value="Genomic_DNA"/>
</dbReference>
<keyword evidence="8" id="KW-0862">Zinc</keyword>
<feature type="transmembrane region" description="Helical" evidence="9">
    <location>
        <begin position="70"/>
        <end position="99"/>
    </location>
</feature>
<dbReference type="Pfam" id="PF01485">
    <property type="entry name" value="IBR"/>
    <property type="match status" value="1"/>
</dbReference>
<dbReference type="Proteomes" id="UP000663891">
    <property type="component" value="Unassembled WGS sequence"/>
</dbReference>
<evidence type="ECO:0000256" key="9">
    <source>
        <dbReference type="SAM" id="Phobius"/>
    </source>
</evidence>
<dbReference type="EC" id="2.3.2.31" evidence="2"/>
<dbReference type="AlphaFoldDB" id="A0A814J6T6"/>
<feature type="transmembrane region" description="Helical" evidence="9">
    <location>
        <begin position="150"/>
        <end position="169"/>
    </location>
</feature>
<dbReference type="PROSITE" id="PS51873">
    <property type="entry name" value="TRIAD"/>
    <property type="match status" value="1"/>
</dbReference>
<keyword evidence="9" id="KW-1133">Transmembrane helix</keyword>
<evidence type="ECO:0000313" key="13">
    <source>
        <dbReference type="Proteomes" id="UP000663891"/>
    </source>
</evidence>
<feature type="transmembrane region" description="Helical" evidence="9">
    <location>
        <begin position="119"/>
        <end position="138"/>
    </location>
</feature>
<evidence type="ECO:0000256" key="8">
    <source>
        <dbReference type="ARBA" id="ARBA00022833"/>
    </source>
</evidence>
<name>A0A814J6T6_9BILA</name>
<keyword evidence="3" id="KW-0808">Transferase</keyword>
<dbReference type="SMART" id="SM00647">
    <property type="entry name" value="IBR"/>
    <property type="match status" value="2"/>
</dbReference>
<dbReference type="PROSITE" id="PS00518">
    <property type="entry name" value="ZF_RING_1"/>
    <property type="match status" value="1"/>
</dbReference>